<dbReference type="InterPro" id="IPR036962">
    <property type="entry name" value="Glyco_hydro_3_N_sf"/>
</dbReference>
<dbReference type="RefSeq" id="WP_071176343.1">
    <property type="nucleotide sequence ID" value="NZ_CP017831.1"/>
</dbReference>
<evidence type="ECO:0000259" key="6">
    <source>
        <dbReference type="Pfam" id="PF00933"/>
    </source>
</evidence>
<dbReference type="InterPro" id="IPR050226">
    <property type="entry name" value="NagZ_Beta-hexosaminidase"/>
</dbReference>
<feature type="region of interest" description="Disordered" evidence="4">
    <location>
        <begin position="63"/>
        <end position="91"/>
    </location>
</feature>
<keyword evidence="5" id="KW-0812">Transmembrane</keyword>
<name>A0A1D9P2F4_9FIRM</name>
<comment type="similarity">
    <text evidence="1">Belongs to the glycosyl hydrolase 3 family.</text>
</comment>
<organism evidence="7 8">
    <name type="scientific">Butyrivibrio hungatei</name>
    <dbReference type="NCBI Taxonomy" id="185008"/>
    <lineage>
        <taxon>Bacteria</taxon>
        <taxon>Bacillati</taxon>
        <taxon>Bacillota</taxon>
        <taxon>Clostridia</taxon>
        <taxon>Lachnospirales</taxon>
        <taxon>Lachnospiraceae</taxon>
        <taxon>Butyrivibrio</taxon>
    </lineage>
</organism>
<reference evidence="8" key="1">
    <citation type="submission" date="2016-10" db="EMBL/GenBank/DDBJ databases">
        <title>The complete genome sequence of the rumen bacterium Butyrivibrio hungatei MB2003.</title>
        <authorList>
            <person name="Palevich N."/>
            <person name="Kelly W.J."/>
            <person name="Leahy S.C."/>
            <person name="Altermann E."/>
            <person name="Rakonjac J."/>
            <person name="Attwood G.T."/>
        </authorList>
    </citation>
    <scope>NUCLEOTIDE SEQUENCE [LARGE SCALE GENOMIC DNA]</scope>
    <source>
        <strain evidence="8">MB2003</strain>
    </source>
</reference>
<keyword evidence="5" id="KW-0472">Membrane</keyword>
<keyword evidence="8" id="KW-1185">Reference proteome</keyword>
<evidence type="ECO:0000256" key="3">
    <source>
        <dbReference type="ARBA" id="ARBA00023295"/>
    </source>
</evidence>
<sequence>MSRIDEQDFDEKRLARRQRRKRSQLIAYICLAVFVLVIFGAGAFGIISVKKVFDGHKVEKQAEEEQKAAEEASAQSVVIETPETEQEPQEMTQEDLLDEVVNGCISEMPIEDKVAALFIVTPEQLTGVDTAIKAGSGTQDALSTYAVGGIVYSKKNIKSAEQISEMLSTTASMSKYPLFTMTNENGNGAITSAIGIEDVSDIDSSDAAYNAGSAIGAAMFGYGFNFDLAPYMDITESGDYGTDIAAVQDITASLVNGIQESGVSACAVAFPASADTSKQMAVVDKSKEELVTGEYTVFKNAIDNANISAIQMSNASFPQVAGDNTPASLSKVIIDDELRGALGFEGIVITGAMNEGAITEYYTPEQSSVEAIKAGADMIYCPEDFTAAYEGLLSAVNSGEISEDRINESLIRIYRIKYADRVDEIVG</sequence>
<dbReference type="EMBL" id="CP017831">
    <property type="protein sequence ID" value="AOZ96673.1"/>
    <property type="molecule type" value="Genomic_DNA"/>
</dbReference>
<dbReference type="AlphaFoldDB" id="A0A1D9P2F4"/>
<evidence type="ECO:0000256" key="2">
    <source>
        <dbReference type="ARBA" id="ARBA00022801"/>
    </source>
</evidence>
<dbReference type="InterPro" id="IPR001764">
    <property type="entry name" value="Glyco_hydro_3_N"/>
</dbReference>
<evidence type="ECO:0000256" key="5">
    <source>
        <dbReference type="SAM" id="Phobius"/>
    </source>
</evidence>
<dbReference type="GO" id="GO:0004553">
    <property type="term" value="F:hydrolase activity, hydrolyzing O-glycosyl compounds"/>
    <property type="evidence" value="ECO:0007669"/>
    <property type="project" value="InterPro"/>
</dbReference>
<dbReference type="GO" id="GO:0005975">
    <property type="term" value="P:carbohydrate metabolic process"/>
    <property type="evidence" value="ECO:0007669"/>
    <property type="project" value="InterPro"/>
</dbReference>
<dbReference type="KEGG" id="bhu:bhn_I1640"/>
<dbReference type="Proteomes" id="UP000179284">
    <property type="component" value="Chromosome I"/>
</dbReference>
<dbReference type="InterPro" id="IPR017853">
    <property type="entry name" value="GH"/>
</dbReference>
<evidence type="ECO:0000256" key="1">
    <source>
        <dbReference type="ARBA" id="ARBA00005336"/>
    </source>
</evidence>
<dbReference type="Gene3D" id="3.20.20.300">
    <property type="entry name" value="Glycoside hydrolase, family 3, N-terminal domain"/>
    <property type="match status" value="1"/>
</dbReference>
<dbReference type="PANTHER" id="PTHR30480:SF16">
    <property type="entry name" value="GLYCOSIDE HYDROLASE FAMILY 3 DOMAIN PROTEIN"/>
    <property type="match status" value="1"/>
</dbReference>
<protein>
    <submittedName>
        <fullName evidence="7">Beta-N-acetylhexosaminidase Bhx3A</fullName>
    </submittedName>
</protein>
<feature type="compositionally biased region" description="Acidic residues" evidence="4">
    <location>
        <begin position="82"/>
        <end position="91"/>
    </location>
</feature>
<dbReference type="PANTHER" id="PTHR30480">
    <property type="entry name" value="BETA-HEXOSAMINIDASE-RELATED"/>
    <property type="match status" value="1"/>
</dbReference>
<keyword evidence="2" id="KW-0378">Hydrolase</keyword>
<evidence type="ECO:0000256" key="4">
    <source>
        <dbReference type="SAM" id="MobiDB-lite"/>
    </source>
</evidence>
<keyword evidence="5" id="KW-1133">Transmembrane helix</keyword>
<keyword evidence="3" id="KW-0326">Glycosidase</keyword>
<dbReference type="GO" id="GO:0009254">
    <property type="term" value="P:peptidoglycan turnover"/>
    <property type="evidence" value="ECO:0007669"/>
    <property type="project" value="TreeGrafter"/>
</dbReference>
<accession>A0A1D9P2F4</accession>
<evidence type="ECO:0000313" key="8">
    <source>
        <dbReference type="Proteomes" id="UP000179284"/>
    </source>
</evidence>
<gene>
    <name evidence="7" type="ORF">bhn_I1640</name>
</gene>
<dbReference type="OrthoDB" id="9805821at2"/>
<feature type="compositionally biased region" description="Low complexity" evidence="4">
    <location>
        <begin position="71"/>
        <end position="81"/>
    </location>
</feature>
<dbReference type="SUPFAM" id="SSF51445">
    <property type="entry name" value="(Trans)glycosidases"/>
    <property type="match status" value="1"/>
</dbReference>
<feature type="domain" description="Glycoside hydrolase family 3 N-terminal" evidence="6">
    <location>
        <begin position="122"/>
        <end position="415"/>
    </location>
</feature>
<proteinExistence type="inferred from homology"/>
<feature type="transmembrane region" description="Helical" evidence="5">
    <location>
        <begin position="25"/>
        <end position="47"/>
    </location>
</feature>
<evidence type="ECO:0000313" key="7">
    <source>
        <dbReference type="EMBL" id="AOZ96673.1"/>
    </source>
</evidence>
<dbReference type="Pfam" id="PF00933">
    <property type="entry name" value="Glyco_hydro_3"/>
    <property type="match status" value="1"/>
</dbReference>